<gene>
    <name evidence="1" type="ORF">AIOL_000781</name>
</gene>
<dbReference type="InterPro" id="IPR006439">
    <property type="entry name" value="HAD-SF_hydro_IA"/>
</dbReference>
<sequence>MTPPKLVIFDCDGVLVDSEPVTNRLLRDDLAGRGLDLPYAQIMSLFVGGTMKNVGVRAREMGADIPEDWVDGFYTKMYARLAEGTPLIAGVEGVLDRLDAAGVPYAVGFNGSMQKMGITLGQHASVMARLEGKLYSAHVIGVAKPEPDMYLLAARDAGVAPADCVVVDDSPSGCRAAARAGMRCLGFAEHDDGARLVTEGAEPVHFMAEVAEILGL</sequence>
<dbReference type="STRING" id="1675527.AIOL_000781"/>
<dbReference type="Gene3D" id="1.10.150.240">
    <property type="entry name" value="Putative phosphatase, domain 2"/>
    <property type="match status" value="1"/>
</dbReference>
<name>A0A0J9ECX2_9RHOB</name>
<keyword evidence="2" id="KW-1185">Reference proteome</keyword>
<dbReference type="InterPro" id="IPR023214">
    <property type="entry name" value="HAD_sf"/>
</dbReference>
<dbReference type="Pfam" id="PF00702">
    <property type="entry name" value="Hydrolase"/>
    <property type="match status" value="1"/>
</dbReference>
<dbReference type="PANTHER" id="PTHR18901:SF38">
    <property type="entry name" value="PSEUDOURIDINE-5'-PHOSPHATASE"/>
    <property type="match status" value="1"/>
</dbReference>
<reference evidence="1 2" key="1">
    <citation type="submission" date="2015-06" db="EMBL/GenBank/DDBJ databases">
        <title>Draft genome sequence of an Alphaproteobacteria species associated to the Mediterranean sponge Oscarella lobularis.</title>
        <authorList>
            <person name="Jourda C."/>
            <person name="Santini S."/>
            <person name="Claverie J.-M."/>
        </authorList>
    </citation>
    <scope>NUCLEOTIDE SEQUENCE [LARGE SCALE GENOMIC DNA]</scope>
    <source>
        <strain evidence="1">IGS</strain>
    </source>
</reference>
<dbReference type="Proteomes" id="UP000037178">
    <property type="component" value="Unassembled WGS sequence"/>
</dbReference>
<dbReference type="EMBL" id="LFTY01000001">
    <property type="protein sequence ID" value="KMW60617.1"/>
    <property type="molecule type" value="Genomic_DNA"/>
</dbReference>
<evidence type="ECO:0000313" key="2">
    <source>
        <dbReference type="Proteomes" id="UP000037178"/>
    </source>
</evidence>
<dbReference type="PANTHER" id="PTHR18901">
    <property type="entry name" value="2-DEOXYGLUCOSE-6-PHOSPHATE PHOSPHATASE 2"/>
    <property type="match status" value="1"/>
</dbReference>
<comment type="caution">
    <text evidence="1">The sequence shown here is derived from an EMBL/GenBank/DDBJ whole genome shotgun (WGS) entry which is preliminary data.</text>
</comment>
<dbReference type="NCBIfam" id="TIGR01509">
    <property type="entry name" value="HAD-SF-IA-v3"/>
    <property type="match status" value="1"/>
</dbReference>
<organism evidence="1 2">
    <name type="scientific">Candidatus Rhodobacter oscarellae</name>
    <dbReference type="NCBI Taxonomy" id="1675527"/>
    <lineage>
        <taxon>Bacteria</taxon>
        <taxon>Pseudomonadati</taxon>
        <taxon>Pseudomonadota</taxon>
        <taxon>Alphaproteobacteria</taxon>
        <taxon>Rhodobacterales</taxon>
        <taxon>Rhodobacter group</taxon>
        <taxon>Rhodobacter</taxon>
    </lineage>
</organism>
<dbReference type="PRINTS" id="PR00413">
    <property type="entry name" value="HADHALOGNASE"/>
</dbReference>
<dbReference type="AlphaFoldDB" id="A0A0J9ECX2"/>
<protein>
    <submittedName>
        <fullName evidence="1">Putative phosphatase YieH</fullName>
    </submittedName>
</protein>
<dbReference type="RefSeq" id="WP_049641675.1">
    <property type="nucleotide sequence ID" value="NZ_LFTY01000001.1"/>
</dbReference>
<dbReference type="SFLD" id="SFLDG01129">
    <property type="entry name" value="C1.5:_HAD__Beta-PGM__Phosphata"/>
    <property type="match status" value="1"/>
</dbReference>
<accession>A0A0J9ECX2</accession>
<dbReference type="SFLD" id="SFLDS00003">
    <property type="entry name" value="Haloacid_Dehalogenase"/>
    <property type="match status" value="1"/>
</dbReference>
<dbReference type="OrthoDB" id="9797743at2"/>
<dbReference type="PATRIC" id="fig|1675527.3.peg.838"/>
<dbReference type="Gene3D" id="3.40.50.1000">
    <property type="entry name" value="HAD superfamily/HAD-like"/>
    <property type="match status" value="1"/>
</dbReference>
<evidence type="ECO:0000313" key="1">
    <source>
        <dbReference type="EMBL" id="KMW60617.1"/>
    </source>
</evidence>
<proteinExistence type="predicted"/>
<dbReference type="InterPro" id="IPR036412">
    <property type="entry name" value="HAD-like_sf"/>
</dbReference>
<dbReference type="InterPro" id="IPR023198">
    <property type="entry name" value="PGP-like_dom2"/>
</dbReference>
<dbReference type="SUPFAM" id="SSF56784">
    <property type="entry name" value="HAD-like"/>
    <property type="match status" value="1"/>
</dbReference>